<feature type="compositionally biased region" description="Basic and acidic residues" evidence="1">
    <location>
        <begin position="213"/>
        <end position="224"/>
    </location>
</feature>
<evidence type="ECO:0000313" key="2">
    <source>
        <dbReference type="EMBL" id="PIZ17486.1"/>
    </source>
</evidence>
<evidence type="ECO:0000256" key="1">
    <source>
        <dbReference type="SAM" id="MobiDB-lite"/>
    </source>
</evidence>
<feature type="region of interest" description="Disordered" evidence="1">
    <location>
        <begin position="212"/>
        <end position="236"/>
    </location>
</feature>
<reference evidence="3" key="1">
    <citation type="submission" date="2017-09" db="EMBL/GenBank/DDBJ databases">
        <title>Depth-based differentiation of microbial function through sediment-hosted aquifers and enrichment of novel symbionts in the deep terrestrial subsurface.</title>
        <authorList>
            <person name="Probst A.J."/>
            <person name="Ladd B."/>
            <person name="Jarett J.K."/>
            <person name="Geller-Mcgrath D.E."/>
            <person name="Sieber C.M.K."/>
            <person name="Emerson J.B."/>
            <person name="Anantharaman K."/>
            <person name="Thomas B.C."/>
            <person name="Malmstrom R."/>
            <person name="Stieglmeier M."/>
            <person name="Klingl A."/>
            <person name="Woyke T."/>
            <person name="Ryan C.M."/>
            <person name="Banfield J.F."/>
        </authorList>
    </citation>
    <scope>NUCLEOTIDE SEQUENCE [LARGE SCALE GENOMIC DNA]</scope>
</reference>
<dbReference type="AlphaFoldDB" id="A0A2M7SD50"/>
<dbReference type="EMBL" id="PFMR01000112">
    <property type="protein sequence ID" value="PIZ17486.1"/>
    <property type="molecule type" value="Genomic_DNA"/>
</dbReference>
<dbReference type="Proteomes" id="UP000229307">
    <property type="component" value="Unassembled WGS sequence"/>
</dbReference>
<gene>
    <name evidence="2" type="ORF">COY52_04400</name>
</gene>
<sequence length="384" mass="42633">MKRIAILLCIPLCALWFGYCFSAEQKDQLWLIYYVGISDGTQETDGVTFKVEIGEPGKKGSSVAEDEWAESSWKFCKVEISKFRDKKIAIKFITDPGATTNCDWASWGEIRIIKGELPKNYNGEALPAGVSVLVDFMKIKPARTGYIKEDEDITPIDTKNTGSTFEATKRACGGVEKPVYFAHPGWQGDAAGCPTFGEFVIDLANLAIATSPPEEKSKKTKIDEGGGPIEGEEPNYEEKEGIISLRVKDFSYTGGVKFKITYEWMVSEVIEQNYNIFVHFTSPEFGEKDREDIAFQGDHGFSKPTSQWKENTPIKDGPYSLTVPEQNGPAIYYIAMGLFNENGRSTDIAGLSDGGGRFYLGKLIVSGEPGKITDIKFEKMKNQK</sequence>
<organism evidence="2 3">
    <name type="scientific">Candidatus Desantisbacteria bacterium CG_4_10_14_0_8_um_filter_48_22</name>
    <dbReference type="NCBI Taxonomy" id="1974543"/>
    <lineage>
        <taxon>Bacteria</taxon>
        <taxon>Candidatus Desantisiibacteriota</taxon>
    </lineage>
</organism>
<comment type="caution">
    <text evidence="2">The sequence shown here is derived from an EMBL/GenBank/DDBJ whole genome shotgun (WGS) entry which is preliminary data.</text>
</comment>
<proteinExistence type="predicted"/>
<protein>
    <submittedName>
        <fullName evidence="2">Uncharacterized protein</fullName>
    </submittedName>
</protein>
<name>A0A2M7SD50_9BACT</name>
<accession>A0A2M7SD50</accession>
<evidence type="ECO:0000313" key="3">
    <source>
        <dbReference type="Proteomes" id="UP000229307"/>
    </source>
</evidence>